<accession>A0A1U6IX10</accession>
<organism evidence="1 2">
    <name type="scientific">Novosphingobium mathurense</name>
    <dbReference type="NCBI Taxonomy" id="428990"/>
    <lineage>
        <taxon>Bacteria</taxon>
        <taxon>Pseudomonadati</taxon>
        <taxon>Pseudomonadota</taxon>
        <taxon>Alphaproteobacteria</taxon>
        <taxon>Sphingomonadales</taxon>
        <taxon>Sphingomonadaceae</taxon>
        <taxon>Novosphingobium</taxon>
    </lineage>
</organism>
<keyword evidence="2" id="KW-1185">Reference proteome</keyword>
<sequence>MSLDQAQAFAFSLSRSLMTVIVIFCAGDGTHAVAPSNEFEGDADIVAEIDPFDF</sequence>
<dbReference type="STRING" id="428990.SAMN06295987_1208"/>
<evidence type="ECO:0000313" key="1">
    <source>
        <dbReference type="EMBL" id="SLK12548.1"/>
    </source>
</evidence>
<dbReference type="Proteomes" id="UP000190989">
    <property type="component" value="Unassembled WGS sequence"/>
</dbReference>
<protein>
    <submittedName>
        <fullName evidence="1">Uncharacterized protein</fullName>
    </submittedName>
</protein>
<proteinExistence type="predicted"/>
<reference evidence="2" key="1">
    <citation type="submission" date="2017-02" db="EMBL/GenBank/DDBJ databases">
        <authorList>
            <person name="Varghese N."/>
            <person name="Submissions S."/>
        </authorList>
    </citation>
    <scope>NUCLEOTIDE SEQUENCE [LARGE SCALE GENOMIC DNA]</scope>
    <source>
        <strain evidence="2">SM117</strain>
    </source>
</reference>
<name>A0A1U6IX10_9SPHN</name>
<dbReference type="AlphaFoldDB" id="A0A1U6IX10"/>
<evidence type="ECO:0000313" key="2">
    <source>
        <dbReference type="Proteomes" id="UP000190989"/>
    </source>
</evidence>
<dbReference type="EMBL" id="FVZE01000020">
    <property type="protein sequence ID" value="SLK12548.1"/>
    <property type="molecule type" value="Genomic_DNA"/>
</dbReference>
<gene>
    <name evidence="1" type="ORF">SAMN06295987_1208</name>
</gene>